<sequence length="56" mass="6281">MQPDENERKRIQDKQGGHHMPPRPEGEAPLDDTDRNTDKIIKPSRKSGDAPSQTSS</sequence>
<feature type="compositionally biased region" description="Basic and acidic residues" evidence="1">
    <location>
        <begin position="1"/>
        <end position="41"/>
    </location>
</feature>
<dbReference type="RefSeq" id="WP_184259871.1">
    <property type="nucleotide sequence ID" value="NZ_JACHIH010000025.1"/>
</dbReference>
<name>A0A7W7Z6B3_9BRAD</name>
<accession>A0A7W7Z6B3</accession>
<evidence type="ECO:0000256" key="1">
    <source>
        <dbReference type="SAM" id="MobiDB-lite"/>
    </source>
</evidence>
<dbReference type="EMBL" id="JACHIH010000025">
    <property type="protein sequence ID" value="MBB5048787.1"/>
    <property type="molecule type" value="Genomic_DNA"/>
</dbReference>
<gene>
    <name evidence="2" type="ORF">HNR60_003557</name>
</gene>
<keyword evidence="3" id="KW-1185">Reference proteome</keyword>
<protein>
    <submittedName>
        <fullName evidence="2">Uncharacterized protein</fullName>
    </submittedName>
</protein>
<comment type="caution">
    <text evidence="2">The sequence shown here is derived from an EMBL/GenBank/DDBJ whole genome shotgun (WGS) entry which is preliminary data.</text>
</comment>
<evidence type="ECO:0000313" key="3">
    <source>
        <dbReference type="Proteomes" id="UP000542353"/>
    </source>
</evidence>
<organism evidence="2 3">
    <name type="scientific">Rhodopseudomonas rhenobacensis</name>
    <dbReference type="NCBI Taxonomy" id="87461"/>
    <lineage>
        <taxon>Bacteria</taxon>
        <taxon>Pseudomonadati</taxon>
        <taxon>Pseudomonadota</taxon>
        <taxon>Alphaproteobacteria</taxon>
        <taxon>Hyphomicrobiales</taxon>
        <taxon>Nitrobacteraceae</taxon>
        <taxon>Rhodopseudomonas</taxon>
    </lineage>
</organism>
<reference evidence="2 3" key="1">
    <citation type="submission" date="2020-08" db="EMBL/GenBank/DDBJ databases">
        <title>Genomic Encyclopedia of Type Strains, Phase IV (KMG-IV): sequencing the most valuable type-strain genomes for metagenomic binning, comparative biology and taxonomic classification.</title>
        <authorList>
            <person name="Goeker M."/>
        </authorList>
    </citation>
    <scope>NUCLEOTIDE SEQUENCE [LARGE SCALE GENOMIC DNA]</scope>
    <source>
        <strain evidence="2 3">DSM 12706</strain>
    </source>
</reference>
<feature type="region of interest" description="Disordered" evidence="1">
    <location>
        <begin position="1"/>
        <end position="56"/>
    </location>
</feature>
<dbReference type="Proteomes" id="UP000542353">
    <property type="component" value="Unassembled WGS sequence"/>
</dbReference>
<dbReference type="AlphaFoldDB" id="A0A7W7Z6B3"/>
<evidence type="ECO:0000313" key="2">
    <source>
        <dbReference type="EMBL" id="MBB5048787.1"/>
    </source>
</evidence>
<proteinExistence type="predicted"/>